<accession>A0A517PXX0</accession>
<organism evidence="3 4">
    <name type="scientific">Gimesia chilikensis</name>
    <dbReference type="NCBI Taxonomy" id="2605989"/>
    <lineage>
        <taxon>Bacteria</taxon>
        <taxon>Pseudomonadati</taxon>
        <taxon>Planctomycetota</taxon>
        <taxon>Planctomycetia</taxon>
        <taxon>Planctomycetales</taxon>
        <taxon>Planctomycetaceae</taxon>
        <taxon>Gimesia</taxon>
    </lineage>
</organism>
<feature type="domain" description="3-keto-alpha-glucoside-1,2-lyase/3-keto-2-hydroxy-glucal hydratase" evidence="2">
    <location>
        <begin position="36"/>
        <end position="230"/>
    </location>
</feature>
<evidence type="ECO:0000313" key="3">
    <source>
        <dbReference type="EMBL" id="QDT24172.1"/>
    </source>
</evidence>
<dbReference type="InterPro" id="IPR010496">
    <property type="entry name" value="AL/BT2_dom"/>
</dbReference>
<gene>
    <name evidence="3" type="ORF">HG66A1_60030</name>
</gene>
<dbReference type="EMBL" id="CP036266">
    <property type="protein sequence ID" value="QDT24172.1"/>
    <property type="molecule type" value="Genomic_DNA"/>
</dbReference>
<dbReference type="GO" id="GO:0016787">
    <property type="term" value="F:hydrolase activity"/>
    <property type="evidence" value="ECO:0007669"/>
    <property type="project" value="InterPro"/>
</dbReference>
<feature type="chain" id="PRO_5022150300" description="3-keto-alpha-glucoside-1,2-lyase/3-keto-2-hydroxy-glucal hydratase domain-containing protein" evidence="1">
    <location>
        <begin position="26"/>
        <end position="233"/>
    </location>
</feature>
<dbReference type="RefSeq" id="WP_145193957.1">
    <property type="nucleotide sequence ID" value="NZ_CP036266.1"/>
</dbReference>
<keyword evidence="1" id="KW-0732">Signal</keyword>
<dbReference type="Gene3D" id="2.60.120.560">
    <property type="entry name" value="Exo-inulinase, domain 1"/>
    <property type="match status" value="1"/>
</dbReference>
<dbReference type="OrthoDB" id="257393at2"/>
<dbReference type="AlphaFoldDB" id="A0A517PXX0"/>
<name>A0A517PXX0_9PLAN</name>
<feature type="signal peptide" evidence="1">
    <location>
        <begin position="1"/>
        <end position="25"/>
    </location>
</feature>
<dbReference type="Pfam" id="PF06439">
    <property type="entry name" value="3keto-disac_hyd"/>
    <property type="match status" value="1"/>
</dbReference>
<proteinExistence type="predicted"/>
<sequence precursor="true">MITWKRTTLLLALLLAVTSLNLAEAEEAKLNQPPEGFKQLFNGKDLTGWKGLVGNPKTRAKMSPEELAEAQKKADESMNEHWKVVDGIIVFDGKGQSLCTAKDYGDFEMLVDWKIKKDGDSGIYLRGSPQVQIWDPAVKAAGGVGSGGLYNNKKNPSKPLLTADNPVGEWNTFRIKMVGEKVSVWLNGKLVVDDTPLENYWERDKPIYETGQIELQNHGNTLYFRNVFIKELD</sequence>
<reference evidence="3 4" key="1">
    <citation type="submission" date="2019-02" db="EMBL/GenBank/DDBJ databases">
        <title>Deep-cultivation of Planctomycetes and their phenomic and genomic characterization uncovers novel biology.</title>
        <authorList>
            <person name="Wiegand S."/>
            <person name="Jogler M."/>
            <person name="Boedeker C."/>
            <person name="Pinto D."/>
            <person name="Vollmers J."/>
            <person name="Rivas-Marin E."/>
            <person name="Kohn T."/>
            <person name="Peeters S.H."/>
            <person name="Heuer A."/>
            <person name="Rast P."/>
            <person name="Oberbeckmann S."/>
            <person name="Bunk B."/>
            <person name="Jeske O."/>
            <person name="Meyerdierks A."/>
            <person name="Storesund J.E."/>
            <person name="Kallscheuer N."/>
            <person name="Luecker S."/>
            <person name="Lage O.M."/>
            <person name="Pohl T."/>
            <person name="Merkel B.J."/>
            <person name="Hornburger P."/>
            <person name="Mueller R.-W."/>
            <person name="Bruemmer F."/>
            <person name="Labrenz M."/>
            <person name="Spormann A.M."/>
            <person name="Op den Camp H."/>
            <person name="Overmann J."/>
            <person name="Amann R."/>
            <person name="Jetten M.S.M."/>
            <person name="Mascher T."/>
            <person name="Medema M.H."/>
            <person name="Devos D.P."/>
            <person name="Kaster A.-K."/>
            <person name="Ovreas L."/>
            <person name="Rohde M."/>
            <person name="Galperin M.Y."/>
            <person name="Jogler C."/>
        </authorList>
    </citation>
    <scope>NUCLEOTIDE SEQUENCE [LARGE SCALE GENOMIC DNA]</scope>
    <source>
        <strain evidence="3 4">HG66A1</strain>
    </source>
</reference>
<evidence type="ECO:0000259" key="2">
    <source>
        <dbReference type="Pfam" id="PF06439"/>
    </source>
</evidence>
<keyword evidence="4" id="KW-1185">Reference proteome</keyword>
<dbReference type="Proteomes" id="UP000320421">
    <property type="component" value="Chromosome"/>
</dbReference>
<evidence type="ECO:0000256" key="1">
    <source>
        <dbReference type="SAM" id="SignalP"/>
    </source>
</evidence>
<protein>
    <recommendedName>
        <fullName evidence="2">3-keto-alpha-glucoside-1,2-lyase/3-keto-2-hydroxy-glucal hydratase domain-containing protein</fullName>
    </recommendedName>
</protein>
<evidence type="ECO:0000313" key="4">
    <source>
        <dbReference type="Proteomes" id="UP000320421"/>
    </source>
</evidence>